<reference evidence="3" key="2">
    <citation type="submission" date="2015-07" db="EMBL/GenBank/DDBJ databases">
        <authorList>
            <person name="Noorani M."/>
        </authorList>
    </citation>
    <scope>NUCLEOTIDE SEQUENCE</scope>
    <source>
        <strain evidence="3">Yugu1</strain>
    </source>
</reference>
<gene>
    <name evidence="3" type="ORF">SETIT_8G173400v2</name>
</gene>
<evidence type="ECO:0000256" key="1">
    <source>
        <dbReference type="SAM" id="MobiDB-lite"/>
    </source>
</evidence>
<evidence type="ECO:0000313" key="3">
    <source>
        <dbReference type="EMBL" id="RCV38829.1"/>
    </source>
</evidence>
<dbReference type="InterPro" id="IPR005174">
    <property type="entry name" value="KIB1-4_b-propeller"/>
</dbReference>
<feature type="compositionally biased region" description="Acidic residues" evidence="1">
    <location>
        <begin position="1"/>
        <end position="13"/>
    </location>
</feature>
<feature type="domain" description="KIB1-4 beta-propeller" evidence="2">
    <location>
        <begin position="96"/>
        <end position="374"/>
    </location>
</feature>
<dbReference type="EMBL" id="CM003535">
    <property type="protein sequence ID" value="RCV38829.1"/>
    <property type="molecule type" value="Genomic_DNA"/>
</dbReference>
<proteinExistence type="predicted"/>
<dbReference type="PANTHER" id="PTHR33110:SF23">
    <property type="entry name" value="OS04G0316800 PROTEIN"/>
    <property type="match status" value="1"/>
</dbReference>
<organism evidence="3">
    <name type="scientific">Setaria italica</name>
    <name type="common">Foxtail millet</name>
    <name type="synonym">Panicum italicum</name>
    <dbReference type="NCBI Taxonomy" id="4555"/>
    <lineage>
        <taxon>Eukaryota</taxon>
        <taxon>Viridiplantae</taxon>
        <taxon>Streptophyta</taxon>
        <taxon>Embryophyta</taxon>
        <taxon>Tracheophyta</taxon>
        <taxon>Spermatophyta</taxon>
        <taxon>Magnoliopsida</taxon>
        <taxon>Liliopsida</taxon>
        <taxon>Poales</taxon>
        <taxon>Poaceae</taxon>
        <taxon>PACMAD clade</taxon>
        <taxon>Panicoideae</taxon>
        <taxon>Panicodae</taxon>
        <taxon>Paniceae</taxon>
        <taxon>Cenchrinae</taxon>
        <taxon>Setaria</taxon>
    </lineage>
</organism>
<name>A0A368S8S3_SETIT</name>
<feature type="region of interest" description="Disordered" evidence="1">
    <location>
        <begin position="1"/>
        <end position="23"/>
    </location>
</feature>
<protein>
    <recommendedName>
        <fullName evidence="2">KIB1-4 beta-propeller domain-containing protein</fullName>
    </recommendedName>
</protein>
<dbReference type="AlphaFoldDB" id="A0A368S8S3"/>
<evidence type="ECO:0000259" key="2">
    <source>
        <dbReference type="Pfam" id="PF03478"/>
    </source>
</evidence>
<reference evidence="3" key="1">
    <citation type="journal article" date="2012" name="Nat. Biotechnol.">
        <title>Reference genome sequence of the model plant Setaria.</title>
        <authorList>
            <person name="Bennetzen J.L."/>
            <person name="Schmutz J."/>
            <person name="Wang H."/>
            <person name="Percifield R."/>
            <person name="Hawkins J."/>
            <person name="Pontaroli A.C."/>
            <person name="Estep M."/>
            <person name="Feng L."/>
            <person name="Vaughn J.N."/>
            <person name="Grimwood J."/>
            <person name="Jenkins J."/>
            <person name="Barry K."/>
            <person name="Lindquist E."/>
            <person name="Hellsten U."/>
            <person name="Deshpande S."/>
            <person name="Wang X."/>
            <person name="Wu X."/>
            <person name="Mitros T."/>
            <person name="Triplett J."/>
            <person name="Yang X."/>
            <person name="Ye C.Y."/>
            <person name="Mauro-Herrera M."/>
            <person name="Wang L."/>
            <person name="Li P."/>
            <person name="Sharma M."/>
            <person name="Sharma R."/>
            <person name="Ronald P.C."/>
            <person name="Panaud O."/>
            <person name="Kellogg E.A."/>
            <person name="Brutnell T.P."/>
            <person name="Doust A.N."/>
            <person name="Tuskan G.A."/>
            <person name="Rokhsar D."/>
            <person name="Devos K.M."/>
        </authorList>
    </citation>
    <scope>NUCLEOTIDE SEQUENCE [LARGE SCALE GENOMIC DNA]</scope>
    <source>
        <strain evidence="3">Yugu1</strain>
    </source>
</reference>
<dbReference type="OrthoDB" id="692970at2759"/>
<dbReference type="Pfam" id="PF03478">
    <property type="entry name" value="Beta-prop_KIB1-4"/>
    <property type="match status" value="1"/>
</dbReference>
<sequence>MDSGEDATGEAFDEMPLKKPRLDAGSELPPPASLWADIHPDILGVVLRFLSCLADAPACGPQALPPPLPLLVLPKFELSCLTSDEALTAPRHPLMPEEVAADDARYVCSYDGWVVGVTQIRSKYLRHVDGELVDSGHYAEMDDKCFLVNAFSRRVVHLPQLCRTSDICAPSSSTAQVTSVLKSMARIRCHPTVVLSASPDSGSKYIVAASSDTVASGNLALWQPGMTSWHVCSGPPLDGPKDIAFYQGKLYVLQSFIRTDLFAFVLKEDDRGIVISRVEHCMTEPLPPHPMEQNGFLRCNMVQDSKIIKVEVFALDVSKNPYRLTRVRSFNGDSIFIGSGSSKSFPASLHDGAEGDLIYFVPEYWSPTDRFVYNMRDGKMRPFSAKLLPFEGHVEDHSPVWLFPSE</sequence>
<dbReference type="PANTHER" id="PTHR33110">
    <property type="entry name" value="F-BOX/KELCH-REPEAT PROTEIN-RELATED"/>
    <property type="match status" value="1"/>
</dbReference>
<accession>A0A368S8S3</accession>